<keyword evidence="9" id="KW-1185">Reference proteome</keyword>
<gene>
    <name evidence="8" type="ORF">ONE63_009383</name>
</gene>
<evidence type="ECO:0000256" key="1">
    <source>
        <dbReference type="ARBA" id="ARBA00022473"/>
    </source>
</evidence>
<keyword evidence="4" id="KW-0804">Transcription</keyword>
<evidence type="ECO:0000256" key="4">
    <source>
        <dbReference type="ARBA" id="ARBA00023163"/>
    </source>
</evidence>
<accession>A0AAV7XKE9</accession>
<dbReference type="SUPFAM" id="SSF90073">
    <property type="entry name" value="GCM domain"/>
    <property type="match status" value="1"/>
</dbReference>
<keyword evidence="2" id="KW-0805">Transcription regulation</keyword>
<dbReference type="GO" id="GO:0042063">
    <property type="term" value="P:gliogenesis"/>
    <property type="evidence" value="ECO:0007669"/>
    <property type="project" value="TreeGrafter"/>
</dbReference>
<dbReference type="GO" id="GO:0005634">
    <property type="term" value="C:nucleus"/>
    <property type="evidence" value="ECO:0007669"/>
    <property type="project" value="TreeGrafter"/>
</dbReference>
<dbReference type="GO" id="GO:0000978">
    <property type="term" value="F:RNA polymerase II cis-regulatory region sequence-specific DNA binding"/>
    <property type="evidence" value="ECO:0007669"/>
    <property type="project" value="TreeGrafter"/>
</dbReference>
<comment type="caution">
    <text evidence="8">The sequence shown here is derived from an EMBL/GenBank/DDBJ whole genome shotgun (WGS) entry which is preliminary data.</text>
</comment>
<dbReference type="Gene3D" id="2.20.25.670">
    <property type="entry name" value="GCM domain, large subdomain"/>
    <property type="match status" value="1"/>
</dbReference>
<feature type="region of interest" description="Disordered" evidence="6">
    <location>
        <begin position="402"/>
        <end position="422"/>
    </location>
</feature>
<sequence length="614" mass="66338">MGCRLSPARRSPRTTSLTRHLCLCLLPSRTEPGSCATAGEGVRFPVSGYSPRAAGAAAPPQPPPQSLTQHQLPQHAQHADWDINDTTIPKVSAFDDWMEWADGHCRLVLPANSEEAKRHASGWAMRNTNNHNVHILKKSCLGVLVCSARCALPGGGRVHMRPAICDKARKKQQGKACPNRACGGRLEVLPCRGHCGYPVTHFWRHTEHAVYFQAKGNHDHPRPEVKTSVETRRGLRGGRVLRRGARALRAPGAALGSAAVVAAVVGQINPTRPRTLPPPLIADPAGSSCSCPPFECLCKPTKLGLQPVQPFQAVPQSAGALGGVGYAPATPCHSYHWLEDAAGVSGGPQQPPPHLQAPLPPYPLQDYIVPEDDMLRYDFPHIDGDLFQPEEIFQLDAPLRPLAVQQPPPPQQQQQAVRSCAYERGRSPPTLLELGATSNTSFHSDEQTTCSDDSSHSGGLSFPPPPPPPQQPPVMDMYGNSHCSPAPGDTPYFESPPTDKAAAGGAGPGDWLCAGGGPGSVKPEMGILEDVSRLRTWGFHLMTDSEQPAQHLAADAWTHQHGYDVYEHKYHEYNNNSMEDYGYSHPHQHAAVDIKSECAPSTLAHPLPPRTFAL</sequence>
<evidence type="ECO:0000259" key="7">
    <source>
        <dbReference type="PROSITE" id="PS50807"/>
    </source>
</evidence>
<name>A0AAV7XKE9_9NEOP</name>
<evidence type="ECO:0000313" key="8">
    <source>
        <dbReference type="EMBL" id="KAJ1526226.1"/>
    </source>
</evidence>
<dbReference type="InterPro" id="IPR036115">
    <property type="entry name" value="GCM_dom_sf"/>
</dbReference>
<feature type="compositionally biased region" description="Polar residues" evidence="6">
    <location>
        <begin position="441"/>
        <end position="458"/>
    </location>
</feature>
<keyword evidence="1" id="KW-0217">Developmental protein</keyword>
<evidence type="ECO:0000256" key="5">
    <source>
        <dbReference type="ARBA" id="ARBA00023242"/>
    </source>
</evidence>
<dbReference type="InterPro" id="IPR043021">
    <property type="entry name" value="GCM_small"/>
</dbReference>
<evidence type="ECO:0000256" key="6">
    <source>
        <dbReference type="SAM" id="MobiDB-lite"/>
    </source>
</evidence>
<dbReference type="PANTHER" id="PTHR12414:SF8">
    <property type="entry name" value="TRANSCRIPTION FACTOR GLIAL CELLS MISSING-RELATED"/>
    <property type="match status" value="1"/>
</dbReference>
<dbReference type="PROSITE" id="PS50807">
    <property type="entry name" value="GCM"/>
    <property type="match status" value="1"/>
</dbReference>
<feature type="region of interest" description="Disordered" evidence="6">
    <location>
        <begin position="441"/>
        <end position="511"/>
    </location>
</feature>
<dbReference type="GO" id="GO:0001228">
    <property type="term" value="F:DNA-binding transcription activator activity, RNA polymerase II-specific"/>
    <property type="evidence" value="ECO:0007669"/>
    <property type="project" value="InterPro"/>
</dbReference>
<reference evidence="8" key="1">
    <citation type="submission" date="2022-12" db="EMBL/GenBank/DDBJ databases">
        <title>Chromosome-level genome assembly of the bean flower thrips Megalurothrips usitatus.</title>
        <authorList>
            <person name="Ma L."/>
            <person name="Liu Q."/>
            <person name="Li H."/>
            <person name="Cai W."/>
        </authorList>
    </citation>
    <scope>NUCLEOTIDE SEQUENCE</scope>
    <source>
        <strain evidence="8">Cailab_2022a</strain>
    </source>
</reference>
<dbReference type="EMBL" id="JAPTSV010000007">
    <property type="protein sequence ID" value="KAJ1526226.1"/>
    <property type="molecule type" value="Genomic_DNA"/>
</dbReference>
<dbReference type="InterPro" id="IPR039791">
    <property type="entry name" value="GCM"/>
</dbReference>
<dbReference type="Gene3D" id="3.30.70.3530">
    <property type="entry name" value="GCM motif"/>
    <property type="match status" value="1"/>
</dbReference>
<dbReference type="Proteomes" id="UP001075354">
    <property type="component" value="Chromosome 7"/>
</dbReference>
<evidence type="ECO:0000256" key="3">
    <source>
        <dbReference type="ARBA" id="ARBA00023125"/>
    </source>
</evidence>
<dbReference type="AlphaFoldDB" id="A0AAV7XKE9"/>
<organism evidence="8 9">
    <name type="scientific">Megalurothrips usitatus</name>
    <name type="common">bean blossom thrips</name>
    <dbReference type="NCBI Taxonomy" id="439358"/>
    <lineage>
        <taxon>Eukaryota</taxon>
        <taxon>Metazoa</taxon>
        <taxon>Ecdysozoa</taxon>
        <taxon>Arthropoda</taxon>
        <taxon>Hexapoda</taxon>
        <taxon>Insecta</taxon>
        <taxon>Pterygota</taxon>
        <taxon>Neoptera</taxon>
        <taxon>Paraneoptera</taxon>
        <taxon>Thysanoptera</taxon>
        <taxon>Terebrantia</taxon>
        <taxon>Thripoidea</taxon>
        <taxon>Thripidae</taxon>
        <taxon>Megalurothrips</taxon>
    </lineage>
</organism>
<keyword evidence="3" id="KW-0238">DNA-binding</keyword>
<dbReference type="PANTHER" id="PTHR12414">
    <property type="entry name" value="GLIAL CELLS MISSING RELATED/GLIDE"/>
    <property type="match status" value="1"/>
</dbReference>
<dbReference type="Pfam" id="PF03615">
    <property type="entry name" value="GCM"/>
    <property type="match status" value="1"/>
</dbReference>
<feature type="compositionally biased region" description="Pro residues" evidence="6">
    <location>
        <begin position="462"/>
        <end position="472"/>
    </location>
</feature>
<proteinExistence type="predicted"/>
<evidence type="ECO:0000256" key="2">
    <source>
        <dbReference type="ARBA" id="ARBA00023015"/>
    </source>
</evidence>
<keyword evidence="5" id="KW-0539">Nucleus</keyword>
<protein>
    <recommendedName>
        <fullName evidence="7">GCM domain-containing protein</fullName>
    </recommendedName>
</protein>
<feature type="region of interest" description="Disordered" evidence="6">
    <location>
        <begin position="50"/>
        <end position="77"/>
    </location>
</feature>
<dbReference type="InterPro" id="IPR043020">
    <property type="entry name" value="GCM_large"/>
</dbReference>
<feature type="domain" description="GCM" evidence="7">
    <location>
        <begin position="79"/>
        <end position="235"/>
    </location>
</feature>
<dbReference type="InterPro" id="IPR003902">
    <property type="entry name" value="Tscrpt_reg_GCM"/>
</dbReference>
<evidence type="ECO:0000313" key="9">
    <source>
        <dbReference type="Proteomes" id="UP001075354"/>
    </source>
</evidence>